<evidence type="ECO:0000313" key="2">
    <source>
        <dbReference type="EMBL" id="KAF0254031.1"/>
    </source>
</evidence>
<feature type="region of interest" description="Disordered" evidence="1">
    <location>
        <begin position="1"/>
        <end position="29"/>
    </location>
</feature>
<proteinExistence type="predicted"/>
<gene>
    <name evidence="2" type="ORF">GN299_15280</name>
</gene>
<organism evidence="2 3">
    <name type="scientific">Pseudomonas putida</name>
    <name type="common">Arthrobacter siderocapsulatus</name>
    <dbReference type="NCBI Taxonomy" id="303"/>
    <lineage>
        <taxon>Bacteria</taxon>
        <taxon>Pseudomonadati</taxon>
        <taxon>Pseudomonadota</taxon>
        <taxon>Gammaproteobacteria</taxon>
        <taxon>Pseudomonadales</taxon>
        <taxon>Pseudomonadaceae</taxon>
        <taxon>Pseudomonas</taxon>
    </lineage>
</organism>
<sequence length="116" mass="12931">MGNTRHGAQNRPHLTLAVSDGRPLPENSQSPDLAAIYTFLAPEIQDRMGSDFLNKVPYELLQSYCLATVRQNQPTAALLYELITNFMKAYSNPETNADALKAFDYLTHLSEVASQQ</sequence>
<comment type="caution">
    <text evidence="2">The sequence shown here is derived from an EMBL/GenBank/DDBJ whole genome shotgun (WGS) entry which is preliminary data.</text>
</comment>
<protein>
    <submittedName>
        <fullName evidence="2">Uncharacterized protein</fullName>
    </submittedName>
</protein>
<dbReference type="EMBL" id="WOWR01000018">
    <property type="protein sequence ID" value="KAF0254031.1"/>
    <property type="molecule type" value="Genomic_DNA"/>
</dbReference>
<dbReference type="Proteomes" id="UP000442695">
    <property type="component" value="Unassembled WGS sequence"/>
</dbReference>
<dbReference type="AlphaFoldDB" id="A0A7V8EFV8"/>
<evidence type="ECO:0000256" key="1">
    <source>
        <dbReference type="SAM" id="MobiDB-lite"/>
    </source>
</evidence>
<reference evidence="2 3" key="1">
    <citation type="submission" date="2019-12" db="EMBL/GenBank/DDBJ databases">
        <authorList>
            <person name="Woiski C."/>
        </authorList>
    </citation>
    <scope>NUCLEOTIDE SEQUENCE [LARGE SCALE GENOMIC DNA]</scope>
    <source>
        <strain evidence="2 3">BOE100</strain>
    </source>
</reference>
<accession>A0A7V8EFV8</accession>
<dbReference type="RefSeq" id="WP_156859158.1">
    <property type="nucleotide sequence ID" value="NZ_WOWR01000018.1"/>
</dbReference>
<evidence type="ECO:0000313" key="3">
    <source>
        <dbReference type="Proteomes" id="UP000442695"/>
    </source>
</evidence>
<name>A0A7V8EFV8_PSEPU</name>